<proteinExistence type="inferred from homology"/>
<dbReference type="PANTHER" id="PTHR22930">
    <property type="match status" value="1"/>
</dbReference>
<name>A0A1E1WJG3_PECGO</name>
<evidence type="ECO:0000256" key="6">
    <source>
        <dbReference type="ARBA" id="ARBA00022801"/>
    </source>
</evidence>
<comment type="cofactor">
    <cofactor evidence="1">
        <name>a divalent metal cation</name>
        <dbReference type="ChEBI" id="CHEBI:60240"/>
    </cofactor>
</comment>
<evidence type="ECO:0000256" key="7">
    <source>
        <dbReference type="ARBA" id="ARBA00023242"/>
    </source>
</evidence>
<dbReference type="AlphaFoldDB" id="A0A1E1WJG3"/>
<dbReference type="GO" id="GO:0016787">
    <property type="term" value="F:hydrolase activity"/>
    <property type="evidence" value="ECO:0007669"/>
    <property type="project" value="UniProtKB-KW"/>
</dbReference>
<keyword evidence="5" id="KW-0479">Metal-binding</keyword>
<evidence type="ECO:0000256" key="1">
    <source>
        <dbReference type="ARBA" id="ARBA00001968"/>
    </source>
</evidence>
<dbReference type="GO" id="GO:0005634">
    <property type="term" value="C:nucleus"/>
    <property type="evidence" value="ECO:0007669"/>
    <property type="project" value="UniProtKB-SubCell"/>
</dbReference>
<keyword evidence="7" id="KW-0539">Nucleus</keyword>
<dbReference type="Pfam" id="PF13359">
    <property type="entry name" value="DDE_Tnp_4"/>
    <property type="match status" value="1"/>
</dbReference>
<feature type="domain" description="DDE Tnp4" evidence="8">
    <location>
        <begin position="56"/>
        <end position="155"/>
    </location>
</feature>
<dbReference type="InterPro" id="IPR045249">
    <property type="entry name" value="HARBI1-like"/>
</dbReference>
<keyword evidence="6" id="KW-0378">Hydrolase</keyword>
<protein>
    <recommendedName>
        <fullName evidence="8">DDE Tnp4 domain-containing protein</fullName>
    </recommendedName>
</protein>
<dbReference type="PANTHER" id="PTHR22930:SF269">
    <property type="entry name" value="NUCLEASE HARBI1-LIKE PROTEIN"/>
    <property type="match status" value="1"/>
</dbReference>
<dbReference type="InterPro" id="IPR027806">
    <property type="entry name" value="HARBI1_dom"/>
</dbReference>
<evidence type="ECO:0000313" key="9">
    <source>
        <dbReference type="EMBL" id="JAT87134.1"/>
    </source>
</evidence>
<evidence type="ECO:0000259" key="8">
    <source>
        <dbReference type="Pfam" id="PF13359"/>
    </source>
</evidence>
<accession>A0A1E1WJG3</accession>
<keyword evidence="4" id="KW-0540">Nuclease</keyword>
<evidence type="ECO:0000256" key="4">
    <source>
        <dbReference type="ARBA" id="ARBA00022722"/>
    </source>
</evidence>
<reference evidence="9" key="1">
    <citation type="submission" date="2015-09" db="EMBL/GenBank/DDBJ databases">
        <title>De novo assembly of Pectinophora gossypiella (Pink Bollworm) gut transcriptome.</title>
        <authorList>
            <person name="Tassone E.E."/>
        </authorList>
    </citation>
    <scope>NUCLEOTIDE SEQUENCE</scope>
</reference>
<evidence type="ECO:0000256" key="5">
    <source>
        <dbReference type="ARBA" id="ARBA00022723"/>
    </source>
</evidence>
<dbReference type="EMBL" id="GDQN01003920">
    <property type="protein sequence ID" value="JAT87134.1"/>
    <property type="molecule type" value="Transcribed_RNA"/>
</dbReference>
<comment type="subcellular location">
    <subcellularLocation>
        <location evidence="2">Nucleus</location>
    </subcellularLocation>
</comment>
<dbReference type="GO" id="GO:0004518">
    <property type="term" value="F:nuclease activity"/>
    <property type="evidence" value="ECO:0007669"/>
    <property type="project" value="UniProtKB-KW"/>
</dbReference>
<dbReference type="GO" id="GO:0046872">
    <property type="term" value="F:metal ion binding"/>
    <property type="evidence" value="ECO:0007669"/>
    <property type="project" value="UniProtKB-KW"/>
</dbReference>
<comment type="similarity">
    <text evidence="3">Belongs to the HARBI1 family.</text>
</comment>
<evidence type="ECO:0000256" key="3">
    <source>
        <dbReference type="ARBA" id="ARBA00006958"/>
    </source>
</evidence>
<dbReference type="OrthoDB" id="2668416at2759"/>
<organism evidence="9">
    <name type="scientific">Pectinophora gossypiella</name>
    <name type="common">Cotton pink bollworm</name>
    <name type="synonym">Depressaria gossypiella</name>
    <dbReference type="NCBI Taxonomy" id="13191"/>
    <lineage>
        <taxon>Eukaryota</taxon>
        <taxon>Metazoa</taxon>
        <taxon>Ecdysozoa</taxon>
        <taxon>Arthropoda</taxon>
        <taxon>Hexapoda</taxon>
        <taxon>Insecta</taxon>
        <taxon>Pterygota</taxon>
        <taxon>Neoptera</taxon>
        <taxon>Endopterygota</taxon>
        <taxon>Lepidoptera</taxon>
        <taxon>Glossata</taxon>
        <taxon>Ditrysia</taxon>
        <taxon>Gelechioidea</taxon>
        <taxon>Gelechiidae</taxon>
        <taxon>Apatetrinae</taxon>
        <taxon>Pectinophora</taxon>
    </lineage>
</organism>
<evidence type="ECO:0000256" key="2">
    <source>
        <dbReference type="ARBA" id="ARBA00004123"/>
    </source>
</evidence>
<gene>
    <name evidence="9" type="ORF">g.18609</name>
</gene>
<sequence>MGSSTISALVQETCEVIWDTLQPLEMKPPSSSQRWKKIAVNFYKRTKFPNCIGACDGKHIRLISPLHSVSLYCNYKKYNSIVLMAIVDADYCFTAINVGSYGKESDSSIFKNWTFAKKLRENRLNLPEDQPLPGIDTSPMPYVFVGDEAFPISNNFLRL</sequence>